<comment type="caution">
    <text evidence="2">The sequence shown here is derived from an EMBL/GenBank/DDBJ whole genome shotgun (WGS) entry which is preliminary data.</text>
</comment>
<feature type="transmembrane region" description="Helical" evidence="1">
    <location>
        <begin position="116"/>
        <end position="137"/>
    </location>
</feature>
<protein>
    <submittedName>
        <fullName evidence="2">Uncharacterized protein</fullName>
    </submittedName>
</protein>
<sequence length="163" mass="19737">MPENFFHYRWFVLRFDTQDWIRGDRTAMVARMVPRLVNVVVLTHYALTIRERLNLRLFNCVCLASFIQYGFMKPLFHYDWRIYTYFNTMLYTGAVTIGCTTDFIRYARKFWVTKRLGDWLMTALHLFGSLFVSQYLVHLYKDPYYWFTEENEVVNAENAENAE</sequence>
<accession>A0AAV4YAB0</accession>
<organism evidence="2 3">
    <name type="scientific">Caerostris extrusa</name>
    <name type="common">Bark spider</name>
    <name type="synonym">Caerostris bankana</name>
    <dbReference type="NCBI Taxonomy" id="172846"/>
    <lineage>
        <taxon>Eukaryota</taxon>
        <taxon>Metazoa</taxon>
        <taxon>Ecdysozoa</taxon>
        <taxon>Arthropoda</taxon>
        <taxon>Chelicerata</taxon>
        <taxon>Arachnida</taxon>
        <taxon>Araneae</taxon>
        <taxon>Araneomorphae</taxon>
        <taxon>Entelegynae</taxon>
        <taxon>Araneoidea</taxon>
        <taxon>Araneidae</taxon>
        <taxon>Caerostris</taxon>
    </lineage>
</organism>
<dbReference type="AlphaFoldDB" id="A0AAV4YAB0"/>
<keyword evidence="1" id="KW-0472">Membrane</keyword>
<reference evidence="2 3" key="1">
    <citation type="submission" date="2021-06" db="EMBL/GenBank/DDBJ databases">
        <title>Caerostris extrusa draft genome.</title>
        <authorList>
            <person name="Kono N."/>
            <person name="Arakawa K."/>
        </authorList>
    </citation>
    <scope>NUCLEOTIDE SEQUENCE [LARGE SCALE GENOMIC DNA]</scope>
</reference>
<evidence type="ECO:0000313" key="2">
    <source>
        <dbReference type="EMBL" id="GIZ03145.1"/>
    </source>
</evidence>
<evidence type="ECO:0000256" key="1">
    <source>
        <dbReference type="SAM" id="Phobius"/>
    </source>
</evidence>
<gene>
    <name evidence="2" type="ORF">CEXT_524771</name>
</gene>
<keyword evidence="1" id="KW-1133">Transmembrane helix</keyword>
<feature type="transmembrane region" description="Helical" evidence="1">
    <location>
        <begin position="83"/>
        <end position="104"/>
    </location>
</feature>
<keyword evidence="1" id="KW-0812">Transmembrane</keyword>
<name>A0AAV4YAB0_CAEEX</name>
<evidence type="ECO:0000313" key="3">
    <source>
        <dbReference type="Proteomes" id="UP001054945"/>
    </source>
</evidence>
<proteinExistence type="predicted"/>
<dbReference type="Proteomes" id="UP001054945">
    <property type="component" value="Unassembled WGS sequence"/>
</dbReference>
<keyword evidence="3" id="KW-1185">Reference proteome</keyword>
<dbReference type="EMBL" id="BPLR01001558">
    <property type="protein sequence ID" value="GIZ03145.1"/>
    <property type="molecule type" value="Genomic_DNA"/>
</dbReference>
<feature type="transmembrane region" description="Helical" evidence="1">
    <location>
        <begin position="53"/>
        <end position="71"/>
    </location>
</feature>